<organism evidence="2 3">
    <name type="scientific">Paenibacillus roseus</name>
    <dbReference type="NCBI Taxonomy" id="2798579"/>
    <lineage>
        <taxon>Bacteria</taxon>
        <taxon>Bacillati</taxon>
        <taxon>Bacillota</taxon>
        <taxon>Bacilli</taxon>
        <taxon>Bacillales</taxon>
        <taxon>Paenibacillaceae</taxon>
        <taxon>Paenibacillus</taxon>
    </lineage>
</organism>
<accession>A0A934MRJ5</accession>
<dbReference type="Proteomes" id="UP000640274">
    <property type="component" value="Unassembled WGS sequence"/>
</dbReference>
<comment type="caution">
    <text evidence="2">The sequence shown here is derived from an EMBL/GenBank/DDBJ whole genome shotgun (WGS) entry which is preliminary data.</text>
</comment>
<name>A0A934MRJ5_9BACL</name>
<evidence type="ECO:0000313" key="3">
    <source>
        <dbReference type="Proteomes" id="UP000640274"/>
    </source>
</evidence>
<reference evidence="2" key="1">
    <citation type="submission" date="2020-12" db="EMBL/GenBank/DDBJ databases">
        <authorList>
            <person name="Huq M.A."/>
        </authorList>
    </citation>
    <scope>NUCLEOTIDE SEQUENCE</scope>
    <source>
        <strain evidence="2">MAHUQ-46</strain>
    </source>
</reference>
<dbReference type="AlphaFoldDB" id="A0A934MRJ5"/>
<keyword evidence="1" id="KW-0812">Transmembrane</keyword>
<proteinExistence type="predicted"/>
<dbReference type="EMBL" id="JAELUP010000117">
    <property type="protein sequence ID" value="MBJ6364331.1"/>
    <property type="molecule type" value="Genomic_DNA"/>
</dbReference>
<evidence type="ECO:0000313" key="2">
    <source>
        <dbReference type="EMBL" id="MBJ6364331.1"/>
    </source>
</evidence>
<keyword evidence="1" id="KW-0472">Membrane</keyword>
<keyword evidence="3" id="KW-1185">Reference proteome</keyword>
<feature type="transmembrane region" description="Helical" evidence="1">
    <location>
        <begin position="38"/>
        <end position="64"/>
    </location>
</feature>
<keyword evidence="1" id="KW-1133">Transmembrane helix</keyword>
<feature type="transmembrane region" description="Helical" evidence="1">
    <location>
        <begin position="85"/>
        <end position="114"/>
    </location>
</feature>
<dbReference type="RefSeq" id="WP_199021915.1">
    <property type="nucleotide sequence ID" value="NZ_JAELUP010000117.1"/>
</dbReference>
<sequence length="150" mass="16491">MQILYRKVIAASIAGTIHSILLGLLFPAQFIQPTDDSAFFTIVMTIIPTYMVYVLPVIFTYGIACSIASDTIGNFISKKSNDRRIGIIVSGSLHIVFGLVLLLFSLIGAVVFFLVDQILVKLDRKYTFLFSVTSLFFPILLLGVCVMSAS</sequence>
<feature type="transmembrane region" description="Helical" evidence="1">
    <location>
        <begin position="126"/>
        <end position="149"/>
    </location>
</feature>
<evidence type="ECO:0000256" key="1">
    <source>
        <dbReference type="SAM" id="Phobius"/>
    </source>
</evidence>
<gene>
    <name evidence="2" type="ORF">JFN88_24235</name>
</gene>
<protein>
    <submittedName>
        <fullName evidence="2">Uncharacterized protein</fullName>
    </submittedName>
</protein>
<feature type="transmembrane region" description="Helical" evidence="1">
    <location>
        <begin position="7"/>
        <end position="26"/>
    </location>
</feature>